<sequence length="63" mass="7017">MVKSGNHFDLVHKILYTLTCSHILPEPFGCEKLCVAVSNQPNNTKRTAPDQSDVLDILNAHLE</sequence>
<dbReference type="EMBL" id="QXFT01001342">
    <property type="protein sequence ID" value="KAE9321353.1"/>
    <property type="molecule type" value="Genomic_DNA"/>
</dbReference>
<accession>A0A6A4EDS4</accession>
<comment type="caution">
    <text evidence="1">The sequence shown here is derived from an EMBL/GenBank/DDBJ whole genome shotgun (WGS) entry which is preliminary data.</text>
</comment>
<proteinExistence type="predicted"/>
<reference evidence="1 2" key="1">
    <citation type="submission" date="2018-08" db="EMBL/GenBank/DDBJ databases">
        <title>Genomic investigation of the strawberry pathogen Phytophthora fragariae indicates pathogenicity is determined by transcriptional variation in three key races.</title>
        <authorList>
            <person name="Adams T.M."/>
            <person name="Armitage A.D."/>
            <person name="Sobczyk M.K."/>
            <person name="Bates H.J."/>
            <person name="Dunwell J.M."/>
            <person name="Nellist C.F."/>
            <person name="Harrison R.J."/>
        </authorList>
    </citation>
    <scope>NUCLEOTIDE SEQUENCE [LARGE SCALE GENOMIC DNA]</scope>
    <source>
        <strain evidence="1 2">SCRP333</strain>
    </source>
</reference>
<protein>
    <submittedName>
        <fullName evidence="1">Uncharacterized protein</fullName>
    </submittedName>
</protein>
<dbReference type="AlphaFoldDB" id="A0A6A4EDS4"/>
<dbReference type="Proteomes" id="UP000434957">
    <property type="component" value="Unassembled WGS sequence"/>
</dbReference>
<evidence type="ECO:0000313" key="2">
    <source>
        <dbReference type="Proteomes" id="UP000434957"/>
    </source>
</evidence>
<keyword evidence="2" id="KW-1185">Reference proteome</keyword>
<gene>
    <name evidence="1" type="ORF">PR003_g17501</name>
</gene>
<evidence type="ECO:0000313" key="1">
    <source>
        <dbReference type="EMBL" id="KAE9321353.1"/>
    </source>
</evidence>
<name>A0A6A4EDS4_9STRA</name>
<organism evidence="1 2">
    <name type="scientific">Phytophthora rubi</name>
    <dbReference type="NCBI Taxonomy" id="129364"/>
    <lineage>
        <taxon>Eukaryota</taxon>
        <taxon>Sar</taxon>
        <taxon>Stramenopiles</taxon>
        <taxon>Oomycota</taxon>
        <taxon>Peronosporomycetes</taxon>
        <taxon>Peronosporales</taxon>
        <taxon>Peronosporaceae</taxon>
        <taxon>Phytophthora</taxon>
    </lineage>
</organism>